<feature type="non-terminal residue" evidence="1">
    <location>
        <position position="1"/>
    </location>
</feature>
<sequence length="273" mass="31505">PDNLLTLEDGKIIANECSTQKNYWKQKKDLNKWKPCADINKCIEKCKNNLKEIILCSNQEQPGLNPCLDSEIIKFARNKTSAKITIFDCAKIEDIISENIQNSLFGIIIENYFPKLYEILEVKEPIKQMIKTLENSMLKKVNFNNESLLLKKEINIEGTKYQRYALPCPGEVTRILPDDFCILKPIGSIYTLLGIPKIGKTSLMAKLAKIWQKQQIEVKWYDCPPDKEEISEMINALSMNICKKYLLPNKYLELKEGNISIYSLGKEFIQKQS</sequence>
<dbReference type="Gene3D" id="3.40.50.300">
    <property type="entry name" value="P-loop containing nucleotide triphosphate hydrolases"/>
    <property type="match status" value="1"/>
</dbReference>
<accession>X1UE91</accession>
<gene>
    <name evidence="1" type="ORF">S12H4_34408</name>
</gene>
<comment type="caution">
    <text evidence="1">The sequence shown here is derived from an EMBL/GenBank/DDBJ whole genome shotgun (WGS) entry which is preliminary data.</text>
</comment>
<proteinExistence type="predicted"/>
<evidence type="ECO:0000313" key="1">
    <source>
        <dbReference type="EMBL" id="GAI90649.1"/>
    </source>
</evidence>
<name>X1UE91_9ZZZZ</name>
<dbReference type="SUPFAM" id="SSF52540">
    <property type="entry name" value="P-loop containing nucleoside triphosphate hydrolases"/>
    <property type="match status" value="1"/>
</dbReference>
<protein>
    <submittedName>
        <fullName evidence="1">Uncharacterized protein</fullName>
    </submittedName>
</protein>
<dbReference type="InterPro" id="IPR027417">
    <property type="entry name" value="P-loop_NTPase"/>
</dbReference>
<reference evidence="1" key="1">
    <citation type="journal article" date="2014" name="Front. Microbiol.">
        <title>High frequency of phylogenetically diverse reductive dehalogenase-homologous genes in deep subseafloor sedimentary metagenomes.</title>
        <authorList>
            <person name="Kawai M."/>
            <person name="Futagami T."/>
            <person name="Toyoda A."/>
            <person name="Takaki Y."/>
            <person name="Nishi S."/>
            <person name="Hori S."/>
            <person name="Arai W."/>
            <person name="Tsubouchi T."/>
            <person name="Morono Y."/>
            <person name="Uchiyama I."/>
            <person name="Ito T."/>
            <person name="Fujiyama A."/>
            <person name="Inagaki F."/>
            <person name="Takami H."/>
        </authorList>
    </citation>
    <scope>NUCLEOTIDE SEQUENCE</scope>
    <source>
        <strain evidence="1">Expedition CK06-06</strain>
    </source>
</reference>
<dbReference type="EMBL" id="BARW01020355">
    <property type="protein sequence ID" value="GAI90649.1"/>
    <property type="molecule type" value="Genomic_DNA"/>
</dbReference>
<feature type="non-terminal residue" evidence="1">
    <location>
        <position position="273"/>
    </location>
</feature>
<dbReference type="AlphaFoldDB" id="X1UE91"/>
<organism evidence="1">
    <name type="scientific">marine sediment metagenome</name>
    <dbReference type="NCBI Taxonomy" id="412755"/>
    <lineage>
        <taxon>unclassified sequences</taxon>
        <taxon>metagenomes</taxon>
        <taxon>ecological metagenomes</taxon>
    </lineage>
</organism>